<evidence type="ECO:0000256" key="4">
    <source>
        <dbReference type="ARBA" id="ARBA00022989"/>
    </source>
</evidence>
<dbReference type="GO" id="GO:0005886">
    <property type="term" value="C:plasma membrane"/>
    <property type="evidence" value="ECO:0007669"/>
    <property type="project" value="TreeGrafter"/>
</dbReference>
<feature type="transmembrane region" description="Helical" evidence="7">
    <location>
        <begin position="65"/>
        <end position="84"/>
    </location>
</feature>
<evidence type="ECO:0000256" key="6">
    <source>
        <dbReference type="PIRSR" id="PIRSR600715-1"/>
    </source>
</evidence>
<feature type="transmembrane region" description="Helical" evidence="7">
    <location>
        <begin position="222"/>
        <end position="240"/>
    </location>
</feature>
<feature type="transmembrane region" description="Helical" evidence="7">
    <location>
        <begin position="198"/>
        <end position="216"/>
    </location>
</feature>
<comment type="caution">
    <text evidence="8">The sequence shown here is derived from an EMBL/GenBank/DDBJ whole genome shotgun (WGS) entry which is preliminary data.</text>
</comment>
<evidence type="ECO:0008006" key="9">
    <source>
        <dbReference type="Google" id="ProtNLM"/>
    </source>
</evidence>
<name>K1XI09_9BACT</name>
<dbReference type="GO" id="GO:0016780">
    <property type="term" value="F:phosphotransferase activity, for other substituted phosphate groups"/>
    <property type="evidence" value="ECO:0007669"/>
    <property type="project" value="InterPro"/>
</dbReference>
<reference evidence="8" key="1">
    <citation type="journal article" date="2012" name="Science">
        <title>Fermentation, hydrogen, and sulfur metabolism in multiple uncultivated bacterial phyla.</title>
        <authorList>
            <person name="Wrighton K.C."/>
            <person name="Thomas B.C."/>
            <person name="Sharon I."/>
            <person name="Miller C.S."/>
            <person name="Castelle C.J."/>
            <person name="VerBerkmoes N.C."/>
            <person name="Wilkins M.J."/>
            <person name="Hettich R.L."/>
            <person name="Lipton M.S."/>
            <person name="Williams K.H."/>
            <person name="Long P.E."/>
            <person name="Banfield J.F."/>
        </authorList>
    </citation>
    <scope>NUCLEOTIDE SEQUENCE [LARGE SCALE GENOMIC DNA]</scope>
</reference>
<sequence length="355" mass="40566">MLVKLNNIIMFGLIAFFISWILYPIYINLLKKFKFGKTIRETAVTGEKSKIFSQLHEHKQGTPTMWGGIFLIVMALMIGLSYILKDQGFINNTLFNRQETYVLLFGFFSMGLIGLVDDFLNIKWHGTVKWLSAKAKLIGMVVFSAFISRWFYSRLGVDYINFRPLAGKVSLGLFAPIITFFTTIAIVNAINITDGLDGLAGGLMTITLFVLAVILFFNQTYIAATVIAIVIATLVAFMFYNIHPAKIFMWDSWAFALWGLIASLLYFLNMRTGIVIPFIILFGLFIIDLTSSFLQIFWKKYFKKKLFLVAPLHHLFEKKGINETTIVMKAWFIQGILAAITIILLFYQFNKTFVN</sequence>
<dbReference type="InterPro" id="IPR000715">
    <property type="entry name" value="Glycosyl_transferase_4"/>
</dbReference>
<feature type="transmembrane region" description="Helical" evidence="7">
    <location>
        <begin position="247"/>
        <end position="268"/>
    </location>
</feature>
<dbReference type="PANTHER" id="PTHR22926">
    <property type="entry name" value="PHOSPHO-N-ACETYLMURAMOYL-PENTAPEPTIDE-TRANSFERASE"/>
    <property type="match status" value="1"/>
</dbReference>
<keyword evidence="5 7" id="KW-0472">Membrane</keyword>
<keyword evidence="3 7" id="KW-0812">Transmembrane</keyword>
<dbReference type="InterPro" id="IPR018480">
    <property type="entry name" value="PNAcMuramoyl-5peptid_Trfase_CS"/>
</dbReference>
<feature type="transmembrane region" description="Helical" evidence="7">
    <location>
        <begin position="6"/>
        <end position="30"/>
    </location>
</feature>
<evidence type="ECO:0000256" key="1">
    <source>
        <dbReference type="ARBA" id="ARBA00004141"/>
    </source>
</evidence>
<keyword evidence="6" id="KW-0479">Metal-binding</keyword>
<dbReference type="GO" id="GO:0046872">
    <property type="term" value="F:metal ion binding"/>
    <property type="evidence" value="ECO:0007669"/>
    <property type="project" value="UniProtKB-KW"/>
</dbReference>
<protein>
    <recommendedName>
        <fullName evidence="9">Phospho-N-acetylmuramoyl-pentapeptide-transferase</fullName>
    </recommendedName>
</protein>
<gene>
    <name evidence="8" type="ORF">ACD_80C00167G0025</name>
</gene>
<dbReference type="GO" id="GO:0044038">
    <property type="term" value="P:cell wall macromolecule biosynthetic process"/>
    <property type="evidence" value="ECO:0007669"/>
    <property type="project" value="TreeGrafter"/>
</dbReference>
<dbReference type="AlphaFoldDB" id="K1XI09"/>
<dbReference type="GO" id="GO:0071555">
    <property type="term" value="P:cell wall organization"/>
    <property type="evidence" value="ECO:0007669"/>
    <property type="project" value="TreeGrafter"/>
</dbReference>
<dbReference type="PANTHER" id="PTHR22926:SF5">
    <property type="entry name" value="PHOSPHO-N-ACETYLMURAMOYL-PENTAPEPTIDE-TRANSFERASE HOMOLOG"/>
    <property type="match status" value="1"/>
</dbReference>
<dbReference type="EMBL" id="AMFJ01036174">
    <property type="protein sequence ID" value="EKD24727.1"/>
    <property type="molecule type" value="Genomic_DNA"/>
</dbReference>
<comment type="subcellular location">
    <subcellularLocation>
        <location evidence="1">Membrane</location>
        <topology evidence="1">Multi-pass membrane protein</topology>
    </subcellularLocation>
</comment>
<feature type="binding site" evidence="6">
    <location>
        <position position="251"/>
    </location>
    <ligand>
        <name>Mg(2+)</name>
        <dbReference type="ChEBI" id="CHEBI:18420"/>
    </ligand>
</feature>
<keyword evidence="4 7" id="KW-1133">Transmembrane helix</keyword>
<evidence type="ECO:0000313" key="8">
    <source>
        <dbReference type="EMBL" id="EKD24727.1"/>
    </source>
</evidence>
<feature type="transmembrane region" description="Helical" evidence="7">
    <location>
        <begin position="172"/>
        <end position="191"/>
    </location>
</feature>
<feature type="transmembrane region" description="Helical" evidence="7">
    <location>
        <begin position="274"/>
        <end position="298"/>
    </location>
</feature>
<proteinExistence type="predicted"/>
<evidence type="ECO:0000256" key="2">
    <source>
        <dbReference type="ARBA" id="ARBA00022679"/>
    </source>
</evidence>
<feature type="transmembrane region" description="Helical" evidence="7">
    <location>
        <begin position="100"/>
        <end position="121"/>
    </location>
</feature>
<accession>K1XI09</accession>
<evidence type="ECO:0000256" key="7">
    <source>
        <dbReference type="SAM" id="Phobius"/>
    </source>
</evidence>
<feature type="transmembrane region" description="Helical" evidence="7">
    <location>
        <begin position="133"/>
        <end position="152"/>
    </location>
</feature>
<dbReference type="Pfam" id="PF00953">
    <property type="entry name" value="Glycos_transf_4"/>
    <property type="match status" value="1"/>
</dbReference>
<keyword evidence="6" id="KW-0460">Magnesium</keyword>
<dbReference type="PROSITE" id="PS01348">
    <property type="entry name" value="MRAY_2"/>
    <property type="match status" value="1"/>
</dbReference>
<organism evidence="8">
    <name type="scientific">uncultured bacterium</name>
    <name type="common">gcode 4</name>
    <dbReference type="NCBI Taxonomy" id="1234023"/>
    <lineage>
        <taxon>Bacteria</taxon>
        <taxon>environmental samples</taxon>
    </lineage>
</organism>
<evidence type="ECO:0000256" key="3">
    <source>
        <dbReference type="ARBA" id="ARBA00022692"/>
    </source>
</evidence>
<feature type="transmembrane region" description="Helical" evidence="7">
    <location>
        <begin position="326"/>
        <end position="349"/>
    </location>
</feature>
<evidence type="ECO:0000256" key="5">
    <source>
        <dbReference type="ARBA" id="ARBA00023136"/>
    </source>
</evidence>
<feature type="binding site" evidence="6">
    <location>
        <position position="191"/>
    </location>
    <ligand>
        <name>Mg(2+)</name>
        <dbReference type="ChEBI" id="CHEBI:18420"/>
    </ligand>
</feature>
<comment type="cofactor">
    <cofactor evidence="6">
        <name>Mg(2+)</name>
        <dbReference type="ChEBI" id="CHEBI:18420"/>
    </cofactor>
</comment>
<keyword evidence="2" id="KW-0808">Transferase</keyword>